<evidence type="ECO:0000256" key="5">
    <source>
        <dbReference type="SAM" id="Phobius"/>
    </source>
</evidence>
<name>A0A8T1ADT6_9STRA</name>
<accession>A0A8T1ADT6</accession>
<protein>
    <recommendedName>
        <fullName evidence="6">Amino acid transporter transmembrane domain-containing protein</fullName>
    </recommendedName>
</protein>
<evidence type="ECO:0000313" key="7">
    <source>
        <dbReference type="EMBL" id="KAG2875983.1"/>
    </source>
</evidence>
<keyword evidence="4 5" id="KW-0472">Membrane</keyword>
<evidence type="ECO:0000256" key="3">
    <source>
        <dbReference type="ARBA" id="ARBA00022989"/>
    </source>
</evidence>
<dbReference type="AlphaFoldDB" id="A0A8T1ADT6"/>
<comment type="caution">
    <text evidence="7">The sequence shown here is derived from an EMBL/GenBank/DDBJ whole genome shotgun (WGS) entry which is preliminary data.</text>
</comment>
<sequence length="270" mass="30952">MQPSWAGKWLYTDWGPVCLLRQKSRQAHRLCSGELNQCPARERQVCSGGPEKRNEKSIKQQHLRIAPLDLLPSSRSFHDVDLKRQANVDLDMEIQEKRSYMQSSTPMDTVNRQVSASSLVEKTEGRMSHLRVALEFGEEITEEELNEPYRNNPLRYIALRICIIAILVVIAVLARKRFLDLQDFTGATAHTTSCLLMPLIIYMRVSWKSMSIMDKGASIIVIIVCAFTGCYVMIHAGEHLFAPSDDDTLFPYCEEEFMNEPYYIRNNSTN</sequence>
<reference evidence="7" key="1">
    <citation type="submission" date="2018-10" db="EMBL/GenBank/DDBJ databases">
        <title>Effector identification in a new, highly contiguous assembly of the strawberry crown rot pathogen Phytophthora cactorum.</title>
        <authorList>
            <person name="Armitage A.D."/>
            <person name="Nellist C.F."/>
            <person name="Bates H."/>
            <person name="Vickerstaff R.J."/>
            <person name="Harrison R.J."/>
        </authorList>
    </citation>
    <scope>NUCLEOTIDE SEQUENCE</scope>
    <source>
        <strain evidence="7">4032</strain>
    </source>
</reference>
<feature type="transmembrane region" description="Helical" evidence="5">
    <location>
        <begin position="157"/>
        <end position="175"/>
    </location>
</feature>
<evidence type="ECO:0000259" key="6">
    <source>
        <dbReference type="Pfam" id="PF01490"/>
    </source>
</evidence>
<dbReference type="Proteomes" id="UP000774804">
    <property type="component" value="Unassembled WGS sequence"/>
</dbReference>
<feature type="domain" description="Amino acid transporter transmembrane" evidence="6">
    <location>
        <begin position="139"/>
        <end position="234"/>
    </location>
</feature>
<evidence type="ECO:0000256" key="1">
    <source>
        <dbReference type="ARBA" id="ARBA00004370"/>
    </source>
</evidence>
<dbReference type="EMBL" id="RCMI01002539">
    <property type="protein sequence ID" value="KAG2875983.1"/>
    <property type="molecule type" value="Genomic_DNA"/>
</dbReference>
<comment type="subcellular location">
    <subcellularLocation>
        <location evidence="1">Membrane</location>
    </subcellularLocation>
</comment>
<evidence type="ECO:0000256" key="4">
    <source>
        <dbReference type="ARBA" id="ARBA00023136"/>
    </source>
</evidence>
<dbReference type="Pfam" id="PF01490">
    <property type="entry name" value="Aa_trans"/>
    <property type="match status" value="1"/>
</dbReference>
<feature type="transmembrane region" description="Helical" evidence="5">
    <location>
        <begin position="187"/>
        <end position="205"/>
    </location>
</feature>
<feature type="transmembrane region" description="Helical" evidence="5">
    <location>
        <begin position="217"/>
        <end position="234"/>
    </location>
</feature>
<evidence type="ECO:0000256" key="2">
    <source>
        <dbReference type="ARBA" id="ARBA00022692"/>
    </source>
</evidence>
<evidence type="ECO:0000313" key="8">
    <source>
        <dbReference type="Proteomes" id="UP000774804"/>
    </source>
</evidence>
<organism evidence="7 8">
    <name type="scientific">Phytophthora cactorum</name>
    <dbReference type="NCBI Taxonomy" id="29920"/>
    <lineage>
        <taxon>Eukaryota</taxon>
        <taxon>Sar</taxon>
        <taxon>Stramenopiles</taxon>
        <taxon>Oomycota</taxon>
        <taxon>Peronosporomycetes</taxon>
        <taxon>Peronosporales</taxon>
        <taxon>Peronosporaceae</taxon>
        <taxon>Phytophthora</taxon>
    </lineage>
</organism>
<keyword evidence="3 5" id="KW-1133">Transmembrane helix</keyword>
<keyword evidence="2 5" id="KW-0812">Transmembrane</keyword>
<proteinExistence type="predicted"/>
<gene>
    <name evidence="7" type="ORF">PC115_g23756</name>
</gene>
<dbReference type="InterPro" id="IPR013057">
    <property type="entry name" value="AA_transpt_TM"/>
</dbReference>
<dbReference type="VEuPathDB" id="FungiDB:PC110_g23142"/>
<dbReference type="GO" id="GO:0016020">
    <property type="term" value="C:membrane"/>
    <property type="evidence" value="ECO:0007669"/>
    <property type="project" value="UniProtKB-SubCell"/>
</dbReference>